<keyword evidence="9" id="KW-0804">Transcription</keyword>
<evidence type="ECO:0000256" key="2">
    <source>
        <dbReference type="ARBA" id="ARBA00013184"/>
    </source>
</evidence>
<feature type="zinc finger region" description="TAZ-type" evidence="12">
    <location>
        <begin position="40"/>
        <end position="131"/>
    </location>
</feature>
<dbReference type="Proteomes" id="UP000663860">
    <property type="component" value="Unassembled WGS sequence"/>
</dbReference>
<feature type="compositionally biased region" description="Polar residues" evidence="13">
    <location>
        <begin position="334"/>
        <end position="346"/>
    </location>
</feature>
<dbReference type="GO" id="GO:0031490">
    <property type="term" value="F:chromatin DNA binding"/>
    <property type="evidence" value="ECO:0007669"/>
    <property type="project" value="TreeGrafter"/>
</dbReference>
<dbReference type="PROSITE" id="PS50134">
    <property type="entry name" value="ZF_TAZ"/>
    <property type="match status" value="1"/>
</dbReference>
<dbReference type="EMBL" id="CAJNOE010000130">
    <property type="protein sequence ID" value="CAF0955037.1"/>
    <property type="molecule type" value="Genomic_DNA"/>
</dbReference>
<evidence type="ECO:0000259" key="15">
    <source>
        <dbReference type="PROSITE" id="PS50952"/>
    </source>
</evidence>
<dbReference type="AlphaFoldDB" id="A0A819YE02"/>
<protein>
    <recommendedName>
        <fullName evidence="2">histone acetyltransferase</fullName>
        <ecNumber evidence="2">2.3.1.48</ecNumber>
    </recommendedName>
</protein>
<dbReference type="PROSITE" id="PS50952">
    <property type="entry name" value="KIX"/>
    <property type="match status" value="1"/>
</dbReference>
<dbReference type="SUPFAM" id="SSF57933">
    <property type="entry name" value="TAZ domain"/>
    <property type="match status" value="1"/>
</dbReference>
<dbReference type="Pfam" id="PF02172">
    <property type="entry name" value="KIX"/>
    <property type="match status" value="1"/>
</dbReference>
<evidence type="ECO:0000259" key="14">
    <source>
        <dbReference type="PROSITE" id="PS50134"/>
    </source>
</evidence>
<feature type="domain" description="KIX" evidence="15">
    <location>
        <begin position="168"/>
        <end position="247"/>
    </location>
</feature>
<dbReference type="GO" id="GO:0008270">
    <property type="term" value="F:zinc ion binding"/>
    <property type="evidence" value="ECO:0007669"/>
    <property type="project" value="UniProtKB-KW"/>
</dbReference>
<reference evidence="17" key="1">
    <citation type="submission" date="2021-02" db="EMBL/GenBank/DDBJ databases">
        <authorList>
            <person name="Nowell W R."/>
        </authorList>
    </citation>
    <scope>NUCLEOTIDE SEQUENCE</scope>
</reference>
<evidence type="ECO:0000256" key="8">
    <source>
        <dbReference type="ARBA" id="ARBA00023015"/>
    </source>
</evidence>
<dbReference type="EC" id="2.3.1.48" evidence="2"/>
<dbReference type="SMART" id="SM00551">
    <property type="entry name" value="ZnF_TAZ"/>
    <property type="match status" value="1"/>
</dbReference>
<proteinExistence type="predicted"/>
<dbReference type="GO" id="GO:0003713">
    <property type="term" value="F:transcription coactivator activity"/>
    <property type="evidence" value="ECO:0007669"/>
    <property type="project" value="TreeGrafter"/>
</dbReference>
<dbReference type="Gene3D" id="1.20.1020.10">
    <property type="entry name" value="TAZ domain"/>
    <property type="match status" value="1"/>
</dbReference>
<dbReference type="PANTHER" id="PTHR13808">
    <property type="entry name" value="CBP/P300-RELATED"/>
    <property type="match status" value="1"/>
</dbReference>
<evidence type="ECO:0000256" key="4">
    <source>
        <dbReference type="ARBA" id="ARBA00022723"/>
    </source>
</evidence>
<evidence type="ECO:0000256" key="7">
    <source>
        <dbReference type="ARBA" id="ARBA00022853"/>
    </source>
</evidence>
<dbReference type="PANTHER" id="PTHR13808:SF1">
    <property type="entry name" value="HISTONE ACETYLTRANSFERASE"/>
    <property type="match status" value="1"/>
</dbReference>
<comment type="subcellular location">
    <subcellularLocation>
        <location evidence="1">Nucleus</location>
    </subcellularLocation>
</comment>
<organism evidence="17 18">
    <name type="scientific">Adineta steineri</name>
    <dbReference type="NCBI Taxonomy" id="433720"/>
    <lineage>
        <taxon>Eukaryota</taxon>
        <taxon>Metazoa</taxon>
        <taxon>Spiralia</taxon>
        <taxon>Gnathifera</taxon>
        <taxon>Rotifera</taxon>
        <taxon>Eurotatoria</taxon>
        <taxon>Bdelloidea</taxon>
        <taxon>Adinetida</taxon>
        <taxon>Adinetidae</taxon>
        <taxon>Adineta</taxon>
    </lineage>
</organism>
<dbReference type="Gene3D" id="1.10.246.20">
    <property type="entry name" value="Coactivator CBP, KIX domain"/>
    <property type="match status" value="1"/>
</dbReference>
<sequence length="354" mass="39858">MSDQAPTKSIVTTQQEQEQSTNMLLQQSQQTTNNPSQYTEAQQKRFIQKQLVLLLHAHKCQQREKQTINNESTRSNACTLPHCSTMKSVLQHMTKCDDHKTCTVQHCITSRQIILHWKECNSPQCSICAPIKDGSALAKLNQQIATTTIADSTEISSINLNTNSNERSINIDWQRHVTAEMRNHLVQKIIAALLPITDTGAVNGKRIINLADYARRVENEIFEVAANQEEYFNKLAERIHKIQKDLEDRREEKYLQDMQLAAQIFSTNDFNGEIYSTIDTMADDHGPPNRTASITDYVSSAAAAAATGNLLQSQTIKSELLTNVPSHDLNMLNTTRNNLDGTNQLKNEPLSPKN</sequence>
<evidence type="ECO:0000256" key="11">
    <source>
        <dbReference type="ARBA" id="ARBA00048017"/>
    </source>
</evidence>
<evidence type="ECO:0000256" key="5">
    <source>
        <dbReference type="ARBA" id="ARBA00022771"/>
    </source>
</evidence>
<name>A0A819YE02_9BILA</name>
<feature type="region of interest" description="Disordered" evidence="13">
    <location>
        <begin position="334"/>
        <end position="354"/>
    </location>
</feature>
<keyword evidence="3" id="KW-0808">Transferase</keyword>
<dbReference type="GO" id="GO:0005667">
    <property type="term" value="C:transcription regulator complex"/>
    <property type="evidence" value="ECO:0007669"/>
    <property type="project" value="TreeGrafter"/>
</dbReference>
<keyword evidence="6 12" id="KW-0862">Zinc</keyword>
<evidence type="ECO:0000256" key="12">
    <source>
        <dbReference type="PROSITE-ProRule" id="PRU00203"/>
    </source>
</evidence>
<gene>
    <name evidence="16" type="ORF">IZO911_LOCUS15224</name>
    <name evidence="17" type="ORF">KXQ929_LOCUS37463</name>
</gene>
<dbReference type="InterPro" id="IPR000197">
    <property type="entry name" value="Znf_TAZ"/>
</dbReference>
<comment type="caution">
    <text evidence="17">The sequence shown here is derived from an EMBL/GenBank/DDBJ whole genome shotgun (WGS) entry which is preliminary data.</text>
</comment>
<dbReference type="GO" id="GO:0000123">
    <property type="term" value="C:histone acetyltransferase complex"/>
    <property type="evidence" value="ECO:0007669"/>
    <property type="project" value="TreeGrafter"/>
</dbReference>
<evidence type="ECO:0000313" key="17">
    <source>
        <dbReference type="EMBL" id="CAF4154704.1"/>
    </source>
</evidence>
<evidence type="ECO:0000256" key="1">
    <source>
        <dbReference type="ARBA" id="ARBA00004123"/>
    </source>
</evidence>
<evidence type="ECO:0000313" key="16">
    <source>
        <dbReference type="EMBL" id="CAF0955037.1"/>
    </source>
</evidence>
<comment type="catalytic activity">
    <reaction evidence="11">
        <text>L-lysyl-[protein] + acetyl-CoA = N(6)-acetyl-L-lysyl-[protein] + CoA + H(+)</text>
        <dbReference type="Rhea" id="RHEA:45948"/>
        <dbReference type="Rhea" id="RHEA-COMP:9752"/>
        <dbReference type="Rhea" id="RHEA-COMP:10731"/>
        <dbReference type="ChEBI" id="CHEBI:15378"/>
        <dbReference type="ChEBI" id="CHEBI:29969"/>
        <dbReference type="ChEBI" id="CHEBI:57287"/>
        <dbReference type="ChEBI" id="CHEBI:57288"/>
        <dbReference type="ChEBI" id="CHEBI:61930"/>
        <dbReference type="EC" id="2.3.1.48"/>
    </reaction>
</comment>
<dbReference type="InterPro" id="IPR035898">
    <property type="entry name" value="TAZ_dom_sf"/>
</dbReference>
<keyword evidence="8" id="KW-0805">Transcription regulation</keyword>
<dbReference type="Pfam" id="PF02135">
    <property type="entry name" value="zf-TAZ"/>
    <property type="match status" value="1"/>
</dbReference>
<evidence type="ECO:0000256" key="10">
    <source>
        <dbReference type="ARBA" id="ARBA00023242"/>
    </source>
</evidence>
<dbReference type="InterPro" id="IPR013178">
    <property type="entry name" value="Histone_AcTrfase_Rtt109/CBP"/>
</dbReference>
<dbReference type="GO" id="GO:0004402">
    <property type="term" value="F:histone acetyltransferase activity"/>
    <property type="evidence" value="ECO:0007669"/>
    <property type="project" value="InterPro"/>
</dbReference>
<evidence type="ECO:0000256" key="3">
    <source>
        <dbReference type="ARBA" id="ARBA00022679"/>
    </source>
</evidence>
<dbReference type="InterPro" id="IPR003101">
    <property type="entry name" value="KIX_dom"/>
</dbReference>
<evidence type="ECO:0000256" key="6">
    <source>
        <dbReference type="ARBA" id="ARBA00022833"/>
    </source>
</evidence>
<keyword evidence="5 12" id="KW-0863">Zinc-finger</keyword>
<dbReference type="InterPro" id="IPR036529">
    <property type="entry name" value="KIX_dom_sf"/>
</dbReference>
<dbReference type="GO" id="GO:0045944">
    <property type="term" value="P:positive regulation of transcription by RNA polymerase II"/>
    <property type="evidence" value="ECO:0007669"/>
    <property type="project" value="TreeGrafter"/>
</dbReference>
<feature type="region of interest" description="Disordered" evidence="13">
    <location>
        <begin position="1"/>
        <end position="40"/>
    </location>
</feature>
<evidence type="ECO:0000256" key="9">
    <source>
        <dbReference type="ARBA" id="ARBA00023163"/>
    </source>
</evidence>
<feature type="domain" description="TAZ-type" evidence="14">
    <location>
        <begin position="40"/>
        <end position="131"/>
    </location>
</feature>
<keyword evidence="7" id="KW-0156">Chromatin regulator</keyword>
<evidence type="ECO:0000313" key="18">
    <source>
        <dbReference type="Proteomes" id="UP000663868"/>
    </source>
</evidence>
<evidence type="ECO:0000256" key="13">
    <source>
        <dbReference type="SAM" id="MobiDB-lite"/>
    </source>
</evidence>
<dbReference type="Proteomes" id="UP000663868">
    <property type="component" value="Unassembled WGS sequence"/>
</dbReference>
<dbReference type="GO" id="GO:0005634">
    <property type="term" value="C:nucleus"/>
    <property type="evidence" value="ECO:0007669"/>
    <property type="project" value="UniProtKB-SubCell"/>
</dbReference>
<dbReference type="EMBL" id="CAJOBB010006224">
    <property type="protein sequence ID" value="CAF4154704.1"/>
    <property type="molecule type" value="Genomic_DNA"/>
</dbReference>
<feature type="compositionally biased region" description="Low complexity" evidence="13">
    <location>
        <begin position="19"/>
        <end position="37"/>
    </location>
</feature>
<accession>A0A819YE02</accession>
<keyword evidence="10" id="KW-0539">Nucleus</keyword>
<feature type="compositionally biased region" description="Polar residues" evidence="13">
    <location>
        <begin position="1"/>
        <end position="18"/>
    </location>
</feature>
<dbReference type="SUPFAM" id="SSF47040">
    <property type="entry name" value="Kix domain of CBP (creb binding protein)"/>
    <property type="match status" value="1"/>
</dbReference>
<keyword evidence="4 12" id="KW-0479">Metal-binding</keyword>